<reference evidence="1" key="1">
    <citation type="submission" date="2016-03" db="EMBL/GenBank/DDBJ databases">
        <title>Draft genome sequence of Rosellinia necatrix.</title>
        <authorList>
            <person name="Kanematsu S."/>
        </authorList>
    </citation>
    <scope>NUCLEOTIDE SEQUENCE [LARGE SCALE GENOMIC DNA]</scope>
    <source>
        <strain evidence="1">W97</strain>
    </source>
</reference>
<dbReference type="STRING" id="77044.A0A1S7UI52"/>
<dbReference type="EMBL" id="DF977446">
    <property type="protein sequence ID" value="GAP82550.1"/>
    <property type="molecule type" value="Genomic_DNA"/>
</dbReference>
<keyword evidence="1" id="KW-0645">Protease</keyword>
<sequence length="396" mass="43062">MAPPTETEEQTLVQQVLDQLAGSPYACSALTKLSGGTANFLYRGALKEPLSDGGDTGTVIVKVSTGFVAINKDFPLDVSRCEFERSMLSALDGFPKTISTSGRHVIVKAPKIFSFDEKTHTQVLQDFADTTDVTTILESPSVNETLPGSSPASLGLSVGSWLRVFHNWAAEPAQSGLASKVGANEGMRKLKCLVTYDSFIEILGRHPEVIEGTMDILKEVQATMQNEFTGPQATERDGGVHGLIHGDFWGGNILLPSGPWSESQDPAKPTDLFVIDWENVQFGHRAVDVGGLLADLYERNHFKGVEASIPAMKGFIEGYGPLSEDLAYRVAVHAGVHLICWYYRRDRNAPLPHPLPRVLAALTIGRGLIVKGWAKDKAWLQTSIIGSMFADENLLK</sequence>
<name>A0A1S7UI52_ROSNE</name>
<dbReference type="Gene3D" id="3.90.1200.10">
    <property type="match status" value="1"/>
</dbReference>
<dbReference type="Gene3D" id="3.30.200.20">
    <property type="entry name" value="Phosphorylase Kinase, domain 1"/>
    <property type="match status" value="1"/>
</dbReference>
<dbReference type="AlphaFoldDB" id="A0A1S7UI52"/>
<dbReference type="GO" id="GO:0004180">
    <property type="term" value="F:carboxypeptidase activity"/>
    <property type="evidence" value="ECO:0007669"/>
    <property type="project" value="UniProtKB-KW"/>
</dbReference>
<dbReference type="Proteomes" id="UP000054516">
    <property type="component" value="Unassembled WGS sequence"/>
</dbReference>
<keyword evidence="1" id="KW-0121">Carboxypeptidase</keyword>
<dbReference type="SUPFAM" id="SSF56112">
    <property type="entry name" value="Protein kinase-like (PK-like)"/>
    <property type="match status" value="1"/>
</dbReference>
<protein>
    <submittedName>
        <fullName evidence="1">Putative carboxypeptidase protein</fullName>
    </submittedName>
</protein>
<organism evidence="1">
    <name type="scientific">Rosellinia necatrix</name>
    <name type="common">White root-rot fungus</name>
    <dbReference type="NCBI Taxonomy" id="77044"/>
    <lineage>
        <taxon>Eukaryota</taxon>
        <taxon>Fungi</taxon>
        <taxon>Dikarya</taxon>
        <taxon>Ascomycota</taxon>
        <taxon>Pezizomycotina</taxon>
        <taxon>Sordariomycetes</taxon>
        <taxon>Xylariomycetidae</taxon>
        <taxon>Xylariales</taxon>
        <taxon>Xylariaceae</taxon>
        <taxon>Rosellinia</taxon>
    </lineage>
</organism>
<dbReference type="OMA" id="VHLICWY"/>
<accession>A0A1S7UI52</accession>
<keyword evidence="2" id="KW-1185">Reference proteome</keyword>
<gene>
    <name evidence="1" type="ORF">SAMD00023353_0100930</name>
</gene>
<evidence type="ECO:0000313" key="2">
    <source>
        <dbReference type="Proteomes" id="UP000054516"/>
    </source>
</evidence>
<keyword evidence="1" id="KW-0378">Hydrolase</keyword>
<dbReference type="InterPro" id="IPR011009">
    <property type="entry name" value="Kinase-like_dom_sf"/>
</dbReference>
<dbReference type="OrthoDB" id="25129at2759"/>
<evidence type="ECO:0000313" key="1">
    <source>
        <dbReference type="EMBL" id="GAP82550.1"/>
    </source>
</evidence>
<proteinExistence type="predicted"/>